<dbReference type="InterPro" id="IPR002347">
    <property type="entry name" value="SDR_fam"/>
</dbReference>
<dbReference type="EMBL" id="JACHXV010000006">
    <property type="protein sequence ID" value="MBB3174088.1"/>
    <property type="molecule type" value="Genomic_DNA"/>
</dbReference>
<name>A0A839UUX2_9PROT</name>
<dbReference type="Proteomes" id="UP000557688">
    <property type="component" value="Unassembled WGS sequence"/>
</dbReference>
<dbReference type="Pfam" id="PF00106">
    <property type="entry name" value="adh_short"/>
    <property type="match status" value="1"/>
</dbReference>
<dbReference type="AlphaFoldDB" id="A0A839UUX2"/>
<dbReference type="SUPFAM" id="SSF51735">
    <property type="entry name" value="NAD(P)-binding Rossmann-fold domains"/>
    <property type="match status" value="1"/>
</dbReference>
<evidence type="ECO:0000313" key="6">
    <source>
        <dbReference type="Proteomes" id="UP000557688"/>
    </source>
</evidence>
<evidence type="ECO:0000256" key="3">
    <source>
        <dbReference type="RuleBase" id="RU000363"/>
    </source>
</evidence>
<gene>
    <name evidence="5" type="ORF">FHR90_001924</name>
</gene>
<keyword evidence="2" id="KW-0560">Oxidoreductase</keyword>
<proteinExistence type="inferred from homology"/>
<dbReference type="PRINTS" id="PR00081">
    <property type="entry name" value="GDHRDH"/>
</dbReference>
<feature type="domain" description="Ketoreductase" evidence="4">
    <location>
        <begin position="2"/>
        <end position="178"/>
    </location>
</feature>
<dbReference type="CDD" id="cd05374">
    <property type="entry name" value="17beta-HSD-like_SDR_c"/>
    <property type="match status" value="1"/>
</dbReference>
<dbReference type="GO" id="GO:0016491">
    <property type="term" value="F:oxidoreductase activity"/>
    <property type="evidence" value="ECO:0007669"/>
    <property type="project" value="UniProtKB-KW"/>
</dbReference>
<dbReference type="Gene3D" id="3.40.50.720">
    <property type="entry name" value="NAD(P)-binding Rossmann-like Domain"/>
    <property type="match status" value="1"/>
</dbReference>
<organism evidence="5 6">
    <name type="scientific">Endobacter medicaginis</name>
    <dbReference type="NCBI Taxonomy" id="1181271"/>
    <lineage>
        <taxon>Bacteria</taxon>
        <taxon>Pseudomonadati</taxon>
        <taxon>Pseudomonadota</taxon>
        <taxon>Alphaproteobacteria</taxon>
        <taxon>Acetobacterales</taxon>
        <taxon>Acetobacteraceae</taxon>
        <taxon>Endobacter</taxon>
    </lineage>
</organism>
<evidence type="ECO:0000259" key="4">
    <source>
        <dbReference type="SMART" id="SM00822"/>
    </source>
</evidence>
<evidence type="ECO:0000256" key="1">
    <source>
        <dbReference type="ARBA" id="ARBA00006484"/>
    </source>
</evidence>
<comment type="caution">
    <text evidence="5">The sequence shown here is derived from an EMBL/GenBank/DDBJ whole genome shotgun (WGS) entry which is preliminary data.</text>
</comment>
<dbReference type="RefSeq" id="WP_221188246.1">
    <property type="nucleotide sequence ID" value="NZ_JACHXV010000006.1"/>
</dbReference>
<keyword evidence="6" id="KW-1185">Reference proteome</keyword>
<sequence>MVLITGCSSGIGRALAEEFLRRGQPVVATARRSTDLTPLSALGATVAALDITDRGAAENLLAVLAADGIEIDMLVNNAGFGAMGPLAELSDAQWRRQFDVNLFAPMALTRLVLPRMIARRTGCIVNIGSISGEVPTPFSGAYCASKAAFNAASDVLRMELAPFGVKVVSVLPGGIASSFGDTASAGATLAPGSAYAPWADAIAARARASQHGAMPADTFARRVVALLLRRTPPPVIHLGTHARLLPAMKRALPRARLESVLTRRFGLRGGTTAGQPVRTE</sequence>
<dbReference type="PRINTS" id="PR00080">
    <property type="entry name" value="SDRFAMILY"/>
</dbReference>
<dbReference type="InterPro" id="IPR036291">
    <property type="entry name" value="NAD(P)-bd_dom_sf"/>
</dbReference>
<dbReference type="PANTHER" id="PTHR44169">
    <property type="entry name" value="NADPH-DEPENDENT 1-ACYLDIHYDROXYACETONE PHOSPHATE REDUCTASE"/>
    <property type="match status" value="1"/>
</dbReference>
<evidence type="ECO:0000313" key="5">
    <source>
        <dbReference type="EMBL" id="MBB3174088.1"/>
    </source>
</evidence>
<evidence type="ECO:0000256" key="2">
    <source>
        <dbReference type="ARBA" id="ARBA00023002"/>
    </source>
</evidence>
<dbReference type="PANTHER" id="PTHR44169:SF6">
    <property type="entry name" value="NADPH-DEPENDENT 1-ACYLDIHYDROXYACETONE PHOSPHATE REDUCTASE"/>
    <property type="match status" value="1"/>
</dbReference>
<protein>
    <submittedName>
        <fullName evidence="5">Short-subunit dehydrogenase</fullName>
    </submittedName>
</protein>
<dbReference type="SMART" id="SM00822">
    <property type="entry name" value="PKS_KR"/>
    <property type="match status" value="1"/>
</dbReference>
<accession>A0A839UUX2</accession>
<dbReference type="InterPro" id="IPR057326">
    <property type="entry name" value="KR_dom"/>
</dbReference>
<comment type="similarity">
    <text evidence="1 3">Belongs to the short-chain dehydrogenases/reductases (SDR) family.</text>
</comment>
<reference evidence="5 6" key="1">
    <citation type="submission" date="2020-08" db="EMBL/GenBank/DDBJ databases">
        <title>Genomic Encyclopedia of Type Strains, Phase III (KMG-III): the genomes of soil and plant-associated and newly described type strains.</title>
        <authorList>
            <person name="Whitman W."/>
        </authorList>
    </citation>
    <scope>NUCLEOTIDE SEQUENCE [LARGE SCALE GENOMIC DNA]</scope>
    <source>
        <strain evidence="5 6">CECT 8088</strain>
    </source>
</reference>